<evidence type="ECO:0000256" key="1">
    <source>
        <dbReference type="SAM" id="SignalP"/>
    </source>
</evidence>
<sequence>MPKKLSPFSFVKHLLVSCLLLTTAALATSTATRADFIDGNALQLYCTSQNPTDDAICIVYITGAVDAFTTVDLFSEKSSDNKRVFCMPEGIQPDALKATTMTWMQRPEANLDFAATLLIWGAMKNSYGCPE</sequence>
<proteinExistence type="predicted"/>
<dbReference type="Gene3D" id="1.10.890.40">
    <property type="match status" value="1"/>
</dbReference>
<accession>D5BNV0</accession>
<dbReference type="STRING" id="488538.SAR116_2141"/>
<dbReference type="OrthoDB" id="8454367at2"/>
<dbReference type="AlphaFoldDB" id="D5BNV0"/>
<feature type="domain" description="Rap1a immunity protein" evidence="2">
    <location>
        <begin position="39"/>
        <end position="129"/>
    </location>
</feature>
<name>D5BNV0_PUNMI</name>
<evidence type="ECO:0000259" key="2">
    <source>
        <dbReference type="Pfam" id="PF18602"/>
    </source>
</evidence>
<feature type="chain" id="PRO_5003069539" description="Rap1a immunity protein domain-containing protein" evidence="1">
    <location>
        <begin position="28"/>
        <end position="131"/>
    </location>
</feature>
<dbReference type="HOGENOM" id="CLU_2002439_0_0_5"/>
<evidence type="ECO:0000313" key="4">
    <source>
        <dbReference type="Proteomes" id="UP000007460"/>
    </source>
</evidence>
<reference evidence="3 4" key="1">
    <citation type="journal article" date="2010" name="J. Bacteriol.">
        <title>Complete genome sequence of "Candidatus Puniceispirillum marinum" IMCC1322, a representative of the SAR116 clade in the Alphaproteobacteria.</title>
        <authorList>
            <person name="Oh H.M."/>
            <person name="Kwon K.K."/>
            <person name="Kang I."/>
            <person name="Kang S.G."/>
            <person name="Lee J.H."/>
            <person name="Kim S.J."/>
            <person name="Cho J.C."/>
        </authorList>
    </citation>
    <scope>NUCLEOTIDE SEQUENCE [LARGE SCALE GENOMIC DNA]</scope>
    <source>
        <strain evidence="3 4">IMCC1322</strain>
    </source>
</reference>
<dbReference type="EMBL" id="CP001751">
    <property type="protein sequence ID" value="ADE40384.1"/>
    <property type="molecule type" value="Genomic_DNA"/>
</dbReference>
<dbReference type="KEGG" id="apb:SAR116_2141"/>
<feature type="signal peptide" evidence="1">
    <location>
        <begin position="1"/>
        <end position="27"/>
    </location>
</feature>
<organism evidence="3 4">
    <name type="scientific">Puniceispirillum marinum (strain IMCC1322)</name>
    <dbReference type="NCBI Taxonomy" id="488538"/>
    <lineage>
        <taxon>Bacteria</taxon>
        <taxon>Pseudomonadati</taxon>
        <taxon>Pseudomonadota</taxon>
        <taxon>Alphaproteobacteria</taxon>
        <taxon>Candidatus Puniceispirillales</taxon>
        <taxon>Candidatus Puniceispirillaceae</taxon>
        <taxon>Candidatus Puniceispirillum</taxon>
    </lineage>
</organism>
<dbReference type="Proteomes" id="UP000007460">
    <property type="component" value="Chromosome"/>
</dbReference>
<evidence type="ECO:0000313" key="3">
    <source>
        <dbReference type="EMBL" id="ADE40384.1"/>
    </source>
</evidence>
<protein>
    <recommendedName>
        <fullName evidence="2">Rap1a immunity protein domain-containing protein</fullName>
    </recommendedName>
</protein>
<keyword evidence="4" id="KW-1185">Reference proteome</keyword>
<gene>
    <name evidence="3" type="ordered locus">SAR116_2141</name>
</gene>
<keyword evidence="1" id="KW-0732">Signal</keyword>
<dbReference type="Pfam" id="PF18602">
    <property type="entry name" value="Rap1a"/>
    <property type="match status" value="1"/>
</dbReference>
<dbReference type="InterPro" id="IPR041238">
    <property type="entry name" value="Rap1a"/>
</dbReference>
<dbReference type="RefSeq" id="WP_013047011.1">
    <property type="nucleotide sequence ID" value="NC_014010.1"/>
</dbReference>